<keyword evidence="2" id="KW-0004">4Fe-4S</keyword>
<keyword evidence="2" id="KW-0411">Iron-sulfur</keyword>
<sequence>MDAGLRRDLEHRIRSGERLGRADGLALFDSDDMAWLGGLAHAVRTERHGDAAYFGDPGVPGDGVHTIECGAAESTVDQVLRLRELQDGQGGVQAAVPLGSEVTGAEALRAFAVARILLDNVPHVRVLWAAHGDQLAQLALQHGADDTDGPDPDSGVTRDELIDLIRDAGFRPVERDGGYAELGTYDGPDPERRESPQPMRV</sequence>
<dbReference type="InterPro" id="IPR045567">
    <property type="entry name" value="CofH/MnqC-like_C"/>
</dbReference>
<dbReference type="EMBL" id="BAAAPE010000007">
    <property type="protein sequence ID" value="GAA2076597.1"/>
    <property type="molecule type" value="Genomic_DNA"/>
</dbReference>
<evidence type="ECO:0000313" key="5">
    <source>
        <dbReference type="EMBL" id="GAA2076597.1"/>
    </source>
</evidence>
<dbReference type="PANTHER" id="PTHR43076">
    <property type="entry name" value="FO SYNTHASE (COFH)"/>
    <property type="match status" value="1"/>
</dbReference>
<evidence type="ECO:0000256" key="2">
    <source>
        <dbReference type="ARBA" id="ARBA00022485"/>
    </source>
</evidence>
<accession>A0ABP5HJY9</accession>
<comment type="caution">
    <text evidence="5">The sequence shown here is derived from an EMBL/GenBank/DDBJ whole genome shotgun (WGS) entry which is preliminary data.</text>
</comment>
<gene>
    <name evidence="5" type="ORF">GCM10009801_32200</name>
</gene>
<feature type="domain" description="CofH/MqnC-like C-terminal" evidence="4">
    <location>
        <begin position="100"/>
        <end position="147"/>
    </location>
</feature>
<evidence type="ECO:0000256" key="1">
    <source>
        <dbReference type="ARBA" id="ARBA00001966"/>
    </source>
</evidence>
<organism evidence="5 6">
    <name type="scientific">Streptomyces albiaxialis</name>
    <dbReference type="NCBI Taxonomy" id="329523"/>
    <lineage>
        <taxon>Bacteria</taxon>
        <taxon>Bacillati</taxon>
        <taxon>Actinomycetota</taxon>
        <taxon>Actinomycetes</taxon>
        <taxon>Kitasatosporales</taxon>
        <taxon>Streptomycetaceae</taxon>
        <taxon>Streptomyces</taxon>
    </lineage>
</organism>
<keyword evidence="2" id="KW-0479">Metal-binding</keyword>
<dbReference type="Proteomes" id="UP001500016">
    <property type="component" value="Unassembled WGS sequence"/>
</dbReference>
<keyword evidence="6" id="KW-1185">Reference proteome</keyword>
<dbReference type="PANTHER" id="PTHR43076:SF7">
    <property type="entry name" value="AMINODEOXYFUTALOSINE SYNTHASE"/>
    <property type="match status" value="1"/>
</dbReference>
<evidence type="ECO:0000259" key="4">
    <source>
        <dbReference type="Pfam" id="PF19288"/>
    </source>
</evidence>
<dbReference type="RefSeq" id="WP_344528627.1">
    <property type="nucleotide sequence ID" value="NZ_BAAAPE010000007.1"/>
</dbReference>
<dbReference type="Pfam" id="PF19288">
    <property type="entry name" value="CofH_C"/>
    <property type="match status" value="1"/>
</dbReference>
<evidence type="ECO:0000256" key="3">
    <source>
        <dbReference type="SAM" id="MobiDB-lite"/>
    </source>
</evidence>
<feature type="region of interest" description="Disordered" evidence="3">
    <location>
        <begin position="173"/>
        <end position="201"/>
    </location>
</feature>
<protein>
    <recommendedName>
        <fullName evidence="4">CofH/MqnC-like C-terminal domain-containing protein</fullName>
    </recommendedName>
</protein>
<evidence type="ECO:0000313" key="6">
    <source>
        <dbReference type="Proteomes" id="UP001500016"/>
    </source>
</evidence>
<proteinExistence type="predicted"/>
<name>A0ABP5HJY9_9ACTN</name>
<comment type="cofactor">
    <cofactor evidence="1">
        <name>[4Fe-4S] cluster</name>
        <dbReference type="ChEBI" id="CHEBI:49883"/>
    </cofactor>
</comment>
<reference evidence="6" key="1">
    <citation type="journal article" date="2019" name="Int. J. Syst. Evol. Microbiol.">
        <title>The Global Catalogue of Microorganisms (GCM) 10K type strain sequencing project: providing services to taxonomists for standard genome sequencing and annotation.</title>
        <authorList>
            <consortium name="The Broad Institute Genomics Platform"/>
            <consortium name="The Broad Institute Genome Sequencing Center for Infectious Disease"/>
            <person name="Wu L."/>
            <person name="Ma J."/>
        </authorList>
    </citation>
    <scope>NUCLEOTIDE SEQUENCE [LARGE SCALE GENOMIC DNA]</scope>
    <source>
        <strain evidence="6">JCM 15478</strain>
    </source>
</reference>
<keyword evidence="2" id="KW-0408">Iron</keyword>
<dbReference type="InterPro" id="IPR034405">
    <property type="entry name" value="F420"/>
</dbReference>